<sequence>MCRAVAIVCFCTKSRRFAGIRHEIKNILAHNYIIGGFPFEKAS</sequence>
<protein>
    <submittedName>
        <fullName evidence="1">Uncharacterized protein</fullName>
    </submittedName>
</protein>
<proteinExistence type="predicted"/>
<evidence type="ECO:0000313" key="2">
    <source>
        <dbReference type="Proteomes" id="UP000003490"/>
    </source>
</evidence>
<reference evidence="1 2" key="2">
    <citation type="submission" date="2007-08" db="EMBL/GenBank/DDBJ databases">
        <authorList>
            <person name="Fulton L."/>
            <person name="Clifton S."/>
            <person name="Fulton B."/>
            <person name="Xu J."/>
            <person name="Minx P."/>
            <person name="Pepin K.H."/>
            <person name="Johnson M."/>
            <person name="Thiruvilangam P."/>
            <person name="Bhonagiri V."/>
            <person name="Nash W.E."/>
            <person name="Wang C."/>
            <person name="Mardis E.R."/>
            <person name="Wilson R.K."/>
        </authorList>
    </citation>
    <scope>NUCLEOTIDE SEQUENCE [LARGE SCALE GENOMIC DNA]</scope>
    <source>
        <strain evidence="1 2">DSM 753</strain>
    </source>
</reference>
<dbReference type="AlphaFoldDB" id="A7VRR3"/>
<organism evidence="1 2">
    <name type="scientific">[Clostridium] leptum DSM 753</name>
    <dbReference type="NCBI Taxonomy" id="428125"/>
    <lineage>
        <taxon>Bacteria</taxon>
        <taxon>Bacillati</taxon>
        <taxon>Bacillota</taxon>
        <taxon>Clostridia</taxon>
        <taxon>Eubacteriales</taxon>
        <taxon>Oscillospiraceae</taxon>
        <taxon>Oscillospiraceae incertae sedis</taxon>
    </lineage>
</organism>
<name>A7VRR3_9FIRM</name>
<dbReference type="Proteomes" id="UP000003490">
    <property type="component" value="Unassembled WGS sequence"/>
</dbReference>
<evidence type="ECO:0000313" key="1">
    <source>
        <dbReference type="EMBL" id="EDO61743.1"/>
    </source>
</evidence>
<reference evidence="1 2" key="1">
    <citation type="submission" date="2007-08" db="EMBL/GenBank/DDBJ databases">
        <title>Draft genome sequence of Clostridium leptum (DSM 753).</title>
        <authorList>
            <person name="Sudarsanam P."/>
            <person name="Ley R."/>
            <person name="Guruge J."/>
            <person name="Turnbaugh P.J."/>
            <person name="Mahowald M."/>
            <person name="Liep D."/>
            <person name="Gordon J."/>
        </authorList>
    </citation>
    <scope>NUCLEOTIDE SEQUENCE [LARGE SCALE GENOMIC DNA]</scope>
    <source>
        <strain evidence="1 2">DSM 753</strain>
    </source>
</reference>
<comment type="caution">
    <text evidence="1">The sequence shown here is derived from an EMBL/GenBank/DDBJ whole genome shotgun (WGS) entry which is preliminary data.</text>
</comment>
<gene>
    <name evidence="1" type="ORF">CLOLEP_01247</name>
</gene>
<dbReference type="HOGENOM" id="CLU_3231783_0_0_9"/>
<accession>A7VRR3</accession>
<dbReference type="EMBL" id="ABCB02000017">
    <property type="protein sequence ID" value="EDO61743.1"/>
    <property type="molecule type" value="Genomic_DNA"/>
</dbReference>